<organism evidence="1 2">
    <name type="scientific">Trifolium medium</name>
    <dbReference type="NCBI Taxonomy" id="97028"/>
    <lineage>
        <taxon>Eukaryota</taxon>
        <taxon>Viridiplantae</taxon>
        <taxon>Streptophyta</taxon>
        <taxon>Embryophyta</taxon>
        <taxon>Tracheophyta</taxon>
        <taxon>Spermatophyta</taxon>
        <taxon>Magnoliopsida</taxon>
        <taxon>eudicotyledons</taxon>
        <taxon>Gunneridae</taxon>
        <taxon>Pentapetalae</taxon>
        <taxon>rosids</taxon>
        <taxon>fabids</taxon>
        <taxon>Fabales</taxon>
        <taxon>Fabaceae</taxon>
        <taxon>Papilionoideae</taxon>
        <taxon>50 kb inversion clade</taxon>
        <taxon>NPAAA clade</taxon>
        <taxon>Hologalegina</taxon>
        <taxon>IRL clade</taxon>
        <taxon>Trifolieae</taxon>
        <taxon>Trifolium</taxon>
    </lineage>
</organism>
<name>A0A392S7E4_9FABA</name>
<evidence type="ECO:0000313" key="2">
    <source>
        <dbReference type="Proteomes" id="UP000265520"/>
    </source>
</evidence>
<dbReference type="Proteomes" id="UP000265520">
    <property type="component" value="Unassembled WGS sequence"/>
</dbReference>
<accession>A0A392S7E4</accession>
<feature type="non-terminal residue" evidence="1">
    <location>
        <position position="60"/>
    </location>
</feature>
<comment type="caution">
    <text evidence="1">The sequence shown here is derived from an EMBL/GenBank/DDBJ whole genome shotgun (WGS) entry which is preliminary data.</text>
</comment>
<protein>
    <submittedName>
        <fullName evidence="1">Uncharacterized protein</fullName>
    </submittedName>
</protein>
<proteinExistence type="predicted"/>
<evidence type="ECO:0000313" key="1">
    <source>
        <dbReference type="EMBL" id="MCI44362.1"/>
    </source>
</evidence>
<keyword evidence="2" id="KW-1185">Reference proteome</keyword>
<dbReference type="AlphaFoldDB" id="A0A392S7E4"/>
<reference evidence="1 2" key="1">
    <citation type="journal article" date="2018" name="Front. Plant Sci.">
        <title>Red Clover (Trifolium pratense) and Zigzag Clover (T. medium) - A Picture of Genomic Similarities and Differences.</title>
        <authorList>
            <person name="Dluhosova J."/>
            <person name="Istvanek J."/>
            <person name="Nedelnik J."/>
            <person name="Repkova J."/>
        </authorList>
    </citation>
    <scope>NUCLEOTIDE SEQUENCE [LARGE SCALE GENOMIC DNA]</scope>
    <source>
        <strain evidence="2">cv. 10/8</strain>
        <tissue evidence="1">Leaf</tissue>
    </source>
</reference>
<sequence length="60" mass="6822">MYHLRAASLKVPDKSLHFKCSSAPMIEEALEHPTRLGLMAAKFLVHHRLTLRHDAHVLVP</sequence>
<dbReference type="EMBL" id="LXQA010329651">
    <property type="protein sequence ID" value="MCI44362.1"/>
    <property type="molecule type" value="Genomic_DNA"/>
</dbReference>